<name>A0A2M7BTI4_9BACT</name>
<reference evidence="2" key="1">
    <citation type="submission" date="2017-09" db="EMBL/GenBank/DDBJ databases">
        <title>Depth-based differentiation of microbial function through sediment-hosted aquifers and enrichment of novel symbionts in the deep terrestrial subsurface.</title>
        <authorList>
            <person name="Probst A.J."/>
            <person name="Ladd B."/>
            <person name="Jarett J.K."/>
            <person name="Geller-Mcgrath D.E."/>
            <person name="Sieber C.M.K."/>
            <person name="Emerson J.B."/>
            <person name="Anantharaman K."/>
            <person name="Thomas B.C."/>
            <person name="Malmstrom R."/>
            <person name="Stieglmeier M."/>
            <person name="Klingl A."/>
            <person name="Woyke T."/>
            <person name="Ryan C.M."/>
            <person name="Banfield J.F."/>
        </authorList>
    </citation>
    <scope>NUCLEOTIDE SEQUENCE [LARGE SCALE GENOMIC DNA]</scope>
</reference>
<evidence type="ECO:0008006" key="3">
    <source>
        <dbReference type="Google" id="ProtNLM"/>
    </source>
</evidence>
<dbReference type="Proteomes" id="UP000230119">
    <property type="component" value="Unassembled WGS sequence"/>
</dbReference>
<dbReference type="Gene3D" id="3.10.450.620">
    <property type="entry name" value="JHP933, nucleotidyltransferase-like core domain"/>
    <property type="match status" value="1"/>
</dbReference>
<dbReference type="AlphaFoldDB" id="A0A2M7BTI4"/>
<sequence>MITPKPSDAKHKVQLIRLLTALVDDVYISRMSHFKGGTCAAMLGYLNRFSVDLDFDSEKQADKHKMEKNIATIITQLRLEIKNKSATTLFYTLKYPSTGGERNTLKVSFMGEEMEGNIYEKKYIPEIDRFISCQTIETMFANKLIALTNRYKKNKSIAVRDVYDIHHFFEQGYKYNPEIITLRTEKSAKEYLKEVIHFIEDKITEKDITNDLSFLLEFKHFQALRKTLKQETIILVEDEIKRLTR</sequence>
<evidence type="ECO:0000313" key="2">
    <source>
        <dbReference type="Proteomes" id="UP000230119"/>
    </source>
</evidence>
<organism evidence="1 2">
    <name type="scientific">Candidatus Roizmanbacteria bacterium CG03_land_8_20_14_0_80_39_12</name>
    <dbReference type="NCBI Taxonomy" id="1974847"/>
    <lineage>
        <taxon>Bacteria</taxon>
        <taxon>Candidatus Roizmaniibacteriota</taxon>
    </lineage>
</organism>
<accession>A0A2M7BTI4</accession>
<dbReference type="EMBL" id="PEVA01000036">
    <property type="protein sequence ID" value="PIV08780.1"/>
    <property type="molecule type" value="Genomic_DNA"/>
</dbReference>
<dbReference type="InterPro" id="IPR014942">
    <property type="entry name" value="AbiEii"/>
</dbReference>
<dbReference type="Pfam" id="PF08843">
    <property type="entry name" value="AbiEii"/>
    <property type="match status" value="1"/>
</dbReference>
<proteinExistence type="predicted"/>
<comment type="caution">
    <text evidence="1">The sequence shown here is derived from an EMBL/GenBank/DDBJ whole genome shotgun (WGS) entry which is preliminary data.</text>
</comment>
<evidence type="ECO:0000313" key="1">
    <source>
        <dbReference type="EMBL" id="PIV08780.1"/>
    </source>
</evidence>
<gene>
    <name evidence="1" type="ORF">COS52_00855</name>
</gene>
<protein>
    <recommendedName>
        <fullName evidence="3">Nucleotidyl transferase AbiEii/AbiGii toxin family protein</fullName>
    </recommendedName>
</protein>